<protein>
    <submittedName>
        <fullName evidence="2">Uncharacterized protein</fullName>
    </submittedName>
</protein>
<sequence>MRLVVLCINWLITGAVVIGMANSAFRYHEVAFHHLQTIVPFVLAICAFRKGSPRWLKLVAFGVNALNALTGVMGVVGLVVTFHALSIAEVGALITLPCIANAYLLRPWMNSTSDRLIS</sequence>
<feature type="transmembrane region" description="Helical" evidence="1">
    <location>
        <begin position="55"/>
        <end position="76"/>
    </location>
</feature>
<feature type="transmembrane region" description="Helical" evidence="1">
    <location>
        <begin position="82"/>
        <end position="105"/>
    </location>
</feature>
<keyword evidence="3" id="KW-1185">Reference proteome</keyword>
<evidence type="ECO:0000313" key="2">
    <source>
        <dbReference type="EMBL" id="SFJ78988.1"/>
    </source>
</evidence>
<dbReference type="RefSeq" id="WP_091018779.1">
    <property type="nucleotide sequence ID" value="NZ_CP041745.1"/>
</dbReference>
<name>A0A1I3U5Y7_9BURK</name>
<dbReference type="Proteomes" id="UP000199548">
    <property type="component" value="Unassembled WGS sequence"/>
</dbReference>
<keyword evidence="1" id="KW-1133">Transmembrane helix</keyword>
<organism evidence="2 3">
    <name type="scientific">Paraburkholderia megapolitana</name>
    <dbReference type="NCBI Taxonomy" id="420953"/>
    <lineage>
        <taxon>Bacteria</taxon>
        <taxon>Pseudomonadati</taxon>
        <taxon>Pseudomonadota</taxon>
        <taxon>Betaproteobacteria</taxon>
        <taxon>Burkholderiales</taxon>
        <taxon>Burkholderiaceae</taxon>
        <taxon>Paraburkholderia</taxon>
    </lineage>
</organism>
<keyword evidence="1" id="KW-0472">Membrane</keyword>
<accession>A0A1I3U5Y7</accession>
<feature type="transmembrane region" description="Helical" evidence="1">
    <location>
        <begin position="31"/>
        <end position="48"/>
    </location>
</feature>
<reference evidence="2 3" key="1">
    <citation type="submission" date="2016-10" db="EMBL/GenBank/DDBJ databases">
        <authorList>
            <person name="de Groot N.N."/>
        </authorList>
    </citation>
    <scope>NUCLEOTIDE SEQUENCE [LARGE SCALE GENOMIC DNA]</scope>
    <source>
        <strain evidence="2 3">LMG 23650</strain>
    </source>
</reference>
<proteinExistence type="predicted"/>
<evidence type="ECO:0000256" key="1">
    <source>
        <dbReference type="SAM" id="Phobius"/>
    </source>
</evidence>
<dbReference type="AlphaFoldDB" id="A0A1I3U5Y7"/>
<dbReference type="EMBL" id="FOQU01000011">
    <property type="protein sequence ID" value="SFJ78988.1"/>
    <property type="molecule type" value="Genomic_DNA"/>
</dbReference>
<gene>
    <name evidence="2" type="ORF">SAMN05192543_11133</name>
</gene>
<keyword evidence="1" id="KW-0812">Transmembrane</keyword>
<evidence type="ECO:0000313" key="3">
    <source>
        <dbReference type="Proteomes" id="UP000199548"/>
    </source>
</evidence>